<dbReference type="InterPro" id="IPR040198">
    <property type="entry name" value="Fido_containing"/>
</dbReference>
<reference evidence="5 6" key="1">
    <citation type="submission" date="2016-10" db="EMBL/GenBank/DDBJ databases">
        <authorList>
            <person name="de Groot N.N."/>
        </authorList>
    </citation>
    <scope>NUCLEOTIDE SEQUENCE [LARGE SCALE GENOMIC DNA]</scope>
    <source>
        <strain evidence="5 6">DSM 16981</strain>
    </source>
</reference>
<evidence type="ECO:0000313" key="5">
    <source>
        <dbReference type="EMBL" id="SDM10234.1"/>
    </source>
</evidence>
<dbReference type="Pfam" id="PF02661">
    <property type="entry name" value="Fic"/>
    <property type="match status" value="1"/>
</dbReference>
<dbReference type="PANTHER" id="PTHR13504:SF38">
    <property type="entry name" value="FIDO DOMAIN-CONTAINING PROTEIN"/>
    <property type="match status" value="1"/>
</dbReference>
<organism evidence="5 6">
    <name type="scientific">Megasphaera paucivorans</name>
    <dbReference type="NCBI Taxonomy" id="349095"/>
    <lineage>
        <taxon>Bacteria</taxon>
        <taxon>Bacillati</taxon>
        <taxon>Bacillota</taxon>
        <taxon>Negativicutes</taxon>
        <taxon>Veillonellales</taxon>
        <taxon>Veillonellaceae</taxon>
        <taxon>Megasphaera</taxon>
    </lineage>
</organism>
<dbReference type="EMBL" id="FNHQ01000001">
    <property type="protein sequence ID" value="SDM10234.1"/>
    <property type="molecule type" value="Genomic_DNA"/>
</dbReference>
<accession>A0A1G9QGK7</accession>
<dbReference type="AlphaFoldDB" id="A0A1G9QGK7"/>
<dbReference type="STRING" id="349095.SAMN05660299_00235"/>
<evidence type="ECO:0000256" key="1">
    <source>
        <dbReference type="PIRSR" id="PIRSR640198-1"/>
    </source>
</evidence>
<keyword evidence="2" id="KW-0067">ATP-binding</keyword>
<keyword evidence="2" id="KW-0547">Nucleotide-binding</keyword>
<evidence type="ECO:0000313" key="6">
    <source>
        <dbReference type="Proteomes" id="UP000199309"/>
    </source>
</evidence>
<feature type="domain" description="Fido" evidence="4">
    <location>
        <begin position="95"/>
        <end position="232"/>
    </location>
</feature>
<dbReference type="RefSeq" id="WP_176762821.1">
    <property type="nucleotide sequence ID" value="NZ_FNHQ01000001.1"/>
</dbReference>
<dbReference type="InterPro" id="IPR003812">
    <property type="entry name" value="Fido"/>
</dbReference>
<proteinExistence type="predicted"/>
<sequence>MNNILTEINELEIKLRSLRPLNKSELKRLRDEFIIETTYNSNAIEGNTLTLRETALILQEGITIAEKPLRDHLDVIGFKDAFYYIIDLASHNEPLTEQTIKAIHSLVLMNDRENRGKYRNVPVRILGALHTPPQPYLVPPAIEQLIQHYEEWNQTKHIIEAVALFHLEFESIHPFIDGNGRTGRLLLNFELIKNGLLPVDIKFTDRREYYNCFNEYHTHNNNPQTLISLIAKYEKEELERYIQIIEK</sequence>
<evidence type="ECO:0000259" key="4">
    <source>
        <dbReference type="PROSITE" id="PS51459"/>
    </source>
</evidence>
<feature type="active site" evidence="1">
    <location>
        <position position="173"/>
    </location>
</feature>
<gene>
    <name evidence="5" type="ORF">SAMN05660299_00235</name>
</gene>
<evidence type="ECO:0000256" key="2">
    <source>
        <dbReference type="PIRSR" id="PIRSR640198-2"/>
    </source>
</evidence>
<dbReference type="Gene3D" id="1.10.3290.10">
    <property type="entry name" value="Fido-like domain"/>
    <property type="match status" value="1"/>
</dbReference>
<dbReference type="GO" id="GO:0005524">
    <property type="term" value="F:ATP binding"/>
    <property type="evidence" value="ECO:0007669"/>
    <property type="project" value="UniProtKB-KW"/>
</dbReference>
<protein>
    <submittedName>
        <fullName evidence="5">Fic family protein</fullName>
    </submittedName>
</protein>
<feature type="binding site" evidence="2">
    <location>
        <begin position="177"/>
        <end position="184"/>
    </location>
    <ligand>
        <name>ATP</name>
        <dbReference type="ChEBI" id="CHEBI:30616"/>
    </ligand>
</feature>
<dbReference type="SUPFAM" id="SSF140931">
    <property type="entry name" value="Fic-like"/>
    <property type="match status" value="1"/>
</dbReference>
<dbReference type="PROSITE" id="PS51459">
    <property type="entry name" value="FIDO"/>
    <property type="match status" value="1"/>
</dbReference>
<feature type="binding site" evidence="2">
    <location>
        <begin position="209"/>
        <end position="210"/>
    </location>
    <ligand>
        <name>ATP</name>
        <dbReference type="ChEBI" id="CHEBI:30616"/>
    </ligand>
</feature>
<feature type="site" description="Important for autoinhibition of adenylyltransferase activity" evidence="3">
    <location>
        <position position="45"/>
    </location>
</feature>
<dbReference type="Proteomes" id="UP000199309">
    <property type="component" value="Unassembled WGS sequence"/>
</dbReference>
<dbReference type="PANTHER" id="PTHR13504">
    <property type="entry name" value="FIDO DOMAIN-CONTAINING PROTEIN DDB_G0283145"/>
    <property type="match status" value="1"/>
</dbReference>
<keyword evidence="6" id="KW-1185">Reference proteome</keyword>
<name>A0A1G9QGK7_9FIRM</name>
<dbReference type="InterPro" id="IPR036597">
    <property type="entry name" value="Fido-like_dom_sf"/>
</dbReference>
<evidence type="ECO:0000256" key="3">
    <source>
        <dbReference type="PIRSR" id="PIRSR640198-3"/>
    </source>
</evidence>